<dbReference type="OrthoDB" id="6431929at2759"/>
<dbReference type="Pfam" id="PF14223">
    <property type="entry name" value="Retrotran_gag_2"/>
    <property type="match status" value="1"/>
</dbReference>
<evidence type="ECO:0000313" key="2">
    <source>
        <dbReference type="Proteomes" id="UP000887116"/>
    </source>
</evidence>
<organism evidence="1 2">
    <name type="scientific">Trichonephila clavata</name>
    <name type="common">Joro spider</name>
    <name type="synonym">Nephila clavata</name>
    <dbReference type="NCBI Taxonomy" id="2740835"/>
    <lineage>
        <taxon>Eukaryota</taxon>
        <taxon>Metazoa</taxon>
        <taxon>Ecdysozoa</taxon>
        <taxon>Arthropoda</taxon>
        <taxon>Chelicerata</taxon>
        <taxon>Arachnida</taxon>
        <taxon>Araneae</taxon>
        <taxon>Araneomorphae</taxon>
        <taxon>Entelegynae</taxon>
        <taxon>Araneoidea</taxon>
        <taxon>Nephilidae</taxon>
        <taxon>Trichonephila</taxon>
    </lineage>
</organism>
<proteinExistence type="predicted"/>
<name>A0A8X6G234_TRICU</name>
<keyword evidence="2" id="KW-1185">Reference proteome</keyword>
<dbReference type="EMBL" id="BMAO01034091">
    <property type="protein sequence ID" value="GFQ93953.1"/>
    <property type="molecule type" value="Genomic_DNA"/>
</dbReference>
<comment type="caution">
    <text evidence="1">The sequence shown here is derived from an EMBL/GenBank/DDBJ whole genome shotgun (WGS) entry which is preliminary data.</text>
</comment>
<gene>
    <name evidence="1" type="primary">POLX_2482</name>
    <name evidence="1" type="ORF">TNCT_87361</name>
</gene>
<dbReference type="Proteomes" id="UP000887116">
    <property type="component" value="Unassembled WGS sequence"/>
</dbReference>
<reference evidence="1" key="1">
    <citation type="submission" date="2020-07" db="EMBL/GenBank/DDBJ databases">
        <title>Multicomponent nature underlies the extraordinary mechanical properties of spider dragline silk.</title>
        <authorList>
            <person name="Kono N."/>
            <person name="Nakamura H."/>
            <person name="Mori M."/>
            <person name="Yoshida Y."/>
            <person name="Ohtoshi R."/>
            <person name="Malay A.D."/>
            <person name="Moran D.A.P."/>
            <person name="Tomita M."/>
            <person name="Numata K."/>
            <person name="Arakawa K."/>
        </authorList>
    </citation>
    <scope>NUCLEOTIDE SEQUENCE</scope>
</reference>
<evidence type="ECO:0000313" key="1">
    <source>
        <dbReference type="EMBL" id="GFQ93953.1"/>
    </source>
</evidence>
<accession>A0A8X6G234</accession>
<dbReference type="AlphaFoldDB" id="A0A8X6G234"/>
<sequence length="464" mass="52915">MFKLVAWIKRFIVNCRKSPEDRNGGEISNSEFENAEKILIRTVQRECFPEPKNVPIINVVKDNEGLLRVKAKITERKDDPCFLSLILLPANSKVLELLPGRDGNIRTLKLKCGNTEIIRPVQRLFPLEIQPEELPIADVGMEGVPEPSSLSEVPVAYTDEDVNPELTEVTPDMDSCLSTCTETEMEFKAHIEKLVGAANWSKWKRQIELLLRHHDVHDVVCGDRECPRLPAVASAEAMAAYEKAQKAFIKDDSLAQLILVGNMDDSNAELTSVFNTAKSVWEKLLSVYEQSSGQRLDRLREKFFRSEKELEDDIASHIAKLQRNFSELNDELRRVAKTTLPDLLLMSRIMSTLPSEYFEFKSVWESVPIEERSVNKLTERLRLIEMRLPSKSTDSTALVATRKKVFKKPERKCYVGRKPGHLAKDCWKKGSKPKVEDDAFVCTVEGVPESEVWDCRQWSLCSHD</sequence>
<protein>
    <submittedName>
        <fullName evidence="1">Retrovirus-related Pol polyprotein from transposon TNT 1-94</fullName>
    </submittedName>
</protein>